<dbReference type="STRING" id="872970.SAMN04488134_11522"/>
<name>A0A1H8T9P8_9BACI</name>
<dbReference type="RefSeq" id="WP_091500091.1">
    <property type="nucleotide sequence ID" value="NZ_FODJ01000015.1"/>
</dbReference>
<dbReference type="SMART" id="SM00465">
    <property type="entry name" value="GIYc"/>
    <property type="match status" value="1"/>
</dbReference>
<dbReference type="InterPro" id="IPR027417">
    <property type="entry name" value="P-loop_NTPase"/>
</dbReference>
<gene>
    <name evidence="2" type="ORF">SAMN04488134_11522</name>
</gene>
<organism evidence="2 3">
    <name type="scientific">Amphibacillus marinus</name>
    <dbReference type="NCBI Taxonomy" id="872970"/>
    <lineage>
        <taxon>Bacteria</taxon>
        <taxon>Bacillati</taxon>
        <taxon>Bacillota</taxon>
        <taxon>Bacilli</taxon>
        <taxon>Bacillales</taxon>
        <taxon>Bacillaceae</taxon>
        <taxon>Amphibacillus</taxon>
    </lineage>
</organism>
<dbReference type="OrthoDB" id="3193269at2"/>
<dbReference type="PROSITE" id="PS50164">
    <property type="entry name" value="GIY_YIG"/>
    <property type="match status" value="1"/>
</dbReference>
<dbReference type="CDD" id="cd10439">
    <property type="entry name" value="GIY-YIG_COG3410"/>
    <property type="match status" value="1"/>
</dbReference>
<evidence type="ECO:0000313" key="3">
    <source>
        <dbReference type="Proteomes" id="UP000199300"/>
    </source>
</evidence>
<dbReference type="Gene3D" id="3.40.50.300">
    <property type="entry name" value="P-loop containing nucleotide triphosphate hydrolases"/>
    <property type="match status" value="1"/>
</dbReference>
<dbReference type="Proteomes" id="UP000199300">
    <property type="component" value="Unassembled WGS sequence"/>
</dbReference>
<dbReference type="AlphaFoldDB" id="A0A1H8T9P8"/>
<dbReference type="InterPro" id="IPR018647">
    <property type="entry name" value="SLFN_3-like_DNA/RNA_helicase"/>
</dbReference>
<dbReference type="EMBL" id="FODJ01000015">
    <property type="protein sequence ID" value="SEO87294.1"/>
    <property type="molecule type" value="Genomic_DNA"/>
</dbReference>
<evidence type="ECO:0000313" key="2">
    <source>
        <dbReference type="EMBL" id="SEO87294.1"/>
    </source>
</evidence>
<dbReference type="SUPFAM" id="SSF52540">
    <property type="entry name" value="P-loop containing nucleoside triphosphate hydrolases"/>
    <property type="match status" value="1"/>
</dbReference>
<accession>A0A1H8T9P8</accession>
<keyword evidence="3" id="KW-1185">Reference proteome</keyword>
<dbReference type="SUPFAM" id="SSF82771">
    <property type="entry name" value="GIY-YIG endonuclease"/>
    <property type="match status" value="1"/>
</dbReference>
<reference evidence="2 3" key="1">
    <citation type="submission" date="2016-10" db="EMBL/GenBank/DDBJ databases">
        <authorList>
            <person name="de Groot N.N."/>
        </authorList>
    </citation>
    <scope>NUCLEOTIDE SEQUENCE [LARGE SCALE GENOMIC DNA]</scope>
    <source>
        <strain evidence="2 3">CGMCC 1.10434</strain>
    </source>
</reference>
<evidence type="ECO:0000259" key="1">
    <source>
        <dbReference type="PROSITE" id="PS50164"/>
    </source>
</evidence>
<dbReference type="Pfam" id="PF01541">
    <property type="entry name" value="GIY-YIG"/>
    <property type="match status" value="1"/>
</dbReference>
<proteinExistence type="predicted"/>
<feature type="domain" description="GIY-YIG" evidence="1">
    <location>
        <begin position="26"/>
        <end position="101"/>
    </location>
</feature>
<protein>
    <recommendedName>
        <fullName evidence="1">GIY-YIG domain-containing protein</fullName>
    </recommendedName>
</protein>
<dbReference type="InterPro" id="IPR035901">
    <property type="entry name" value="GIY-YIG_endonuc_sf"/>
</dbReference>
<dbReference type="Pfam" id="PF09848">
    <property type="entry name" value="SLFN-g3_helicase"/>
    <property type="match status" value="1"/>
</dbReference>
<sequence length="549" mass="63396">MSDIIFKEQPFTQAAIDQIKGTFIDDYPVVYIIYNNDQKPMAYIGQTVHAKQRIQQHLKDQQRKKLKATLIIGYQKFNQSATYNIETNLINYFIADSKYQLQNVSQTTKNQVHNYYEKPYFHRKIFSEIWAGLQTRGIVKEDIDILENKDVFKLSPYKSLSDSQLQVKQDIIDYCNKHIHKDGRHVFLIKGEAGTGKSVVLSSLFNTLQDYTKDTSSPLYKTSNYLLVNHGEMIKTYQSIASSLPNLKKSHFLKPTSFINKIDKGAIKAADVVLVDEAHLLLSKEDSYNSFHYKNHLEEIIKRSKVTVIIFDPKQFLKLKSYWNEATIREMTKQHRTTVYHLTDQFRIQASEAVPNWIDAFVDSKLLPIPNELGGFELKVFESSEAIKRAIFQQNEVHGLSRLVSTFDYLHKKDGNSYLVDEGGIHLPWNSTSDKTTWAEEAATVKEVGSIYTVQGFDLNYVGVIIGPSISYDPLTDQLVIDTKKYQDTEAYRKRQDLTDEENEHLKIKIILNSLNVLMKRGIHGLYIYATDNNLRKKLLELQQEGQHV</sequence>
<dbReference type="InterPro" id="IPR000305">
    <property type="entry name" value="GIY-YIG_endonuc"/>
</dbReference>